<organism evidence="2 3">
    <name type="scientific">Sinisalibacter lacisalsi</name>
    <dbReference type="NCBI Taxonomy" id="1526570"/>
    <lineage>
        <taxon>Bacteria</taxon>
        <taxon>Pseudomonadati</taxon>
        <taxon>Pseudomonadota</taxon>
        <taxon>Alphaproteobacteria</taxon>
        <taxon>Rhodobacterales</taxon>
        <taxon>Roseobacteraceae</taxon>
        <taxon>Sinisalibacter</taxon>
    </lineage>
</organism>
<dbReference type="RefSeq" id="WP_188527326.1">
    <property type="nucleotide sequence ID" value="NZ_BMGI01000002.1"/>
</dbReference>
<dbReference type="SUPFAM" id="SSF51294">
    <property type="entry name" value="Hedgehog/intein (Hint) domain"/>
    <property type="match status" value="1"/>
</dbReference>
<comment type="caution">
    <text evidence="2">The sequence shown here is derived from an EMBL/GenBank/DDBJ whole genome shotgun (WGS) entry which is preliminary data.</text>
</comment>
<dbReference type="CDD" id="cd00081">
    <property type="entry name" value="Hint"/>
    <property type="match status" value="1"/>
</dbReference>
<dbReference type="Pfam" id="PF13403">
    <property type="entry name" value="Hint_2"/>
    <property type="match status" value="1"/>
</dbReference>
<name>A0ABQ1QLV2_9RHOB</name>
<feature type="domain" description="Hedgehog/Intein (Hint)" evidence="1">
    <location>
        <begin position="152"/>
        <end position="288"/>
    </location>
</feature>
<accession>A0ABQ1QLV2</accession>
<reference evidence="3" key="1">
    <citation type="journal article" date="2019" name="Int. J. Syst. Evol. Microbiol.">
        <title>The Global Catalogue of Microorganisms (GCM) 10K type strain sequencing project: providing services to taxonomists for standard genome sequencing and annotation.</title>
        <authorList>
            <consortium name="The Broad Institute Genomics Platform"/>
            <consortium name="The Broad Institute Genome Sequencing Center for Infectious Disease"/>
            <person name="Wu L."/>
            <person name="Ma J."/>
        </authorList>
    </citation>
    <scope>NUCLEOTIDE SEQUENCE [LARGE SCALE GENOMIC DNA]</scope>
    <source>
        <strain evidence="3">CGMCC 1.12922</strain>
    </source>
</reference>
<sequence>MSFQPIQVELPVRHISVFPAEAFRAIHGVNEGDPLTDASDLLHEDIYALDEDAQPLRLGLASDGTPVFRVAAGSATGRPGAPVHLDSLLTFMGPAGETREALVFVEVDAATGTISQVYLHPLAPFAAKAGYTLVTVEHEAAAARLAATATVAFTRGTQITMADGRQVPIEAIRPGDKVLTRDSGPQAVRWTGVQTLRATGAFAPITIAPGTLNNTGRLVVSPNHRLFIYQRVDALGAGRKEILVKAGLLVNGTSVTQEPGGFVDYFQILFDKHEIIYAEGIAAESLFVDTTTRPVLPEEVARRLQDRPESARLPGHELGEADLARSASAVAMLKRISAL</sequence>
<proteinExistence type="predicted"/>
<protein>
    <recommendedName>
        <fullName evidence="1">Hedgehog/Intein (Hint) domain-containing protein</fullName>
    </recommendedName>
</protein>
<evidence type="ECO:0000259" key="1">
    <source>
        <dbReference type="Pfam" id="PF13403"/>
    </source>
</evidence>
<dbReference type="Proteomes" id="UP000617355">
    <property type="component" value="Unassembled WGS sequence"/>
</dbReference>
<dbReference type="Gene3D" id="2.170.16.10">
    <property type="entry name" value="Hedgehog/Intein (Hint) domain"/>
    <property type="match status" value="1"/>
</dbReference>
<dbReference type="InterPro" id="IPR036844">
    <property type="entry name" value="Hint_dom_sf"/>
</dbReference>
<evidence type="ECO:0000313" key="3">
    <source>
        <dbReference type="Proteomes" id="UP000617355"/>
    </source>
</evidence>
<gene>
    <name evidence="2" type="ORF">GCM10011358_18320</name>
</gene>
<dbReference type="EMBL" id="BMGI01000002">
    <property type="protein sequence ID" value="GGD34608.1"/>
    <property type="molecule type" value="Genomic_DNA"/>
</dbReference>
<keyword evidence="3" id="KW-1185">Reference proteome</keyword>
<evidence type="ECO:0000313" key="2">
    <source>
        <dbReference type="EMBL" id="GGD34608.1"/>
    </source>
</evidence>
<dbReference type="InterPro" id="IPR028992">
    <property type="entry name" value="Hedgehog/Intein_dom"/>
</dbReference>